<gene>
    <name evidence="1" type="ORF">J2Z69_002226</name>
</gene>
<sequence>MLPDFERKLLRIMYNYAAKYRKMPSMIELQRLTGRSHAEDIRAALLVLEKERYILWENQSDIQRITILEGWERS</sequence>
<accession>A0ABS4JHI2</accession>
<dbReference type="Proteomes" id="UP001519288">
    <property type="component" value="Unassembled WGS sequence"/>
</dbReference>
<dbReference type="RefSeq" id="WP_209862082.1">
    <property type="nucleotide sequence ID" value="NZ_JAGGLD010000003.1"/>
</dbReference>
<protein>
    <recommendedName>
        <fullName evidence="3">LexA repressor DNA-binding domain-containing protein</fullName>
    </recommendedName>
</protein>
<evidence type="ECO:0000313" key="2">
    <source>
        <dbReference type="Proteomes" id="UP001519288"/>
    </source>
</evidence>
<evidence type="ECO:0008006" key="3">
    <source>
        <dbReference type="Google" id="ProtNLM"/>
    </source>
</evidence>
<keyword evidence="2" id="KW-1185">Reference proteome</keyword>
<reference evidence="1 2" key="1">
    <citation type="submission" date="2021-03" db="EMBL/GenBank/DDBJ databases">
        <title>Genomic Encyclopedia of Type Strains, Phase IV (KMG-IV): sequencing the most valuable type-strain genomes for metagenomic binning, comparative biology and taxonomic classification.</title>
        <authorList>
            <person name="Goeker M."/>
        </authorList>
    </citation>
    <scope>NUCLEOTIDE SEQUENCE [LARGE SCALE GENOMIC DNA]</scope>
    <source>
        <strain evidence="1 2">DSM 26806</strain>
    </source>
</reference>
<comment type="caution">
    <text evidence="1">The sequence shown here is derived from an EMBL/GenBank/DDBJ whole genome shotgun (WGS) entry which is preliminary data.</text>
</comment>
<proteinExistence type="predicted"/>
<name>A0ABS4JHI2_9BACL</name>
<organism evidence="1 2">
    <name type="scientific">Paenibacillus shirakamiensis</name>
    <dbReference type="NCBI Taxonomy" id="1265935"/>
    <lineage>
        <taxon>Bacteria</taxon>
        <taxon>Bacillati</taxon>
        <taxon>Bacillota</taxon>
        <taxon>Bacilli</taxon>
        <taxon>Bacillales</taxon>
        <taxon>Paenibacillaceae</taxon>
        <taxon>Paenibacillus</taxon>
    </lineage>
</organism>
<dbReference type="EMBL" id="JAGGLD010000003">
    <property type="protein sequence ID" value="MBP2001183.1"/>
    <property type="molecule type" value="Genomic_DNA"/>
</dbReference>
<evidence type="ECO:0000313" key="1">
    <source>
        <dbReference type="EMBL" id="MBP2001183.1"/>
    </source>
</evidence>